<gene>
    <name evidence="2" type="ORF">BU26DRAFT_566245</name>
</gene>
<keyword evidence="3" id="KW-1185">Reference proteome</keyword>
<sequence length="174" mass="18943">MSTPMSLYPTDRQPNKPTMNRERTIDAGFIYGQWEAQIKECGELLHDKPGTDSLRLIIVVVNDGMEEKFVATLVDKSESDKNDPNDPNPKKFGTSITEAGAPEGSDMDAVESLLGLLQYKVGKRFQGKIPRDPELATVAEKSLGGTPSARSVTGQRRAHGGITIGLSFDNVPKI</sequence>
<dbReference type="EMBL" id="ML987197">
    <property type="protein sequence ID" value="KAF2247261.1"/>
    <property type="molecule type" value="Genomic_DNA"/>
</dbReference>
<evidence type="ECO:0000256" key="1">
    <source>
        <dbReference type="SAM" id="MobiDB-lite"/>
    </source>
</evidence>
<dbReference type="GeneID" id="54586823"/>
<feature type="region of interest" description="Disordered" evidence="1">
    <location>
        <begin position="75"/>
        <end position="104"/>
    </location>
</feature>
<organism evidence="2 3">
    <name type="scientific">Trematosphaeria pertusa</name>
    <dbReference type="NCBI Taxonomy" id="390896"/>
    <lineage>
        <taxon>Eukaryota</taxon>
        <taxon>Fungi</taxon>
        <taxon>Dikarya</taxon>
        <taxon>Ascomycota</taxon>
        <taxon>Pezizomycotina</taxon>
        <taxon>Dothideomycetes</taxon>
        <taxon>Pleosporomycetidae</taxon>
        <taxon>Pleosporales</taxon>
        <taxon>Massarineae</taxon>
        <taxon>Trematosphaeriaceae</taxon>
        <taxon>Trematosphaeria</taxon>
    </lineage>
</organism>
<evidence type="ECO:0000313" key="3">
    <source>
        <dbReference type="Proteomes" id="UP000800094"/>
    </source>
</evidence>
<name>A0A6A6IA53_9PLEO</name>
<accession>A0A6A6IA53</accession>
<reference evidence="2" key="1">
    <citation type="journal article" date="2020" name="Stud. Mycol.">
        <title>101 Dothideomycetes genomes: a test case for predicting lifestyles and emergence of pathogens.</title>
        <authorList>
            <person name="Haridas S."/>
            <person name="Albert R."/>
            <person name="Binder M."/>
            <person name="Bloem J."/>
            <person name="Labutti K."/>
            <person name="Salamov A."/>
            <person name="Andreopoulos B."/>
            <person name="Baker S."/>
            <person name="Barry K."/>
            <person name="Bills G."/>
            <person name="Bluhm B."/>
            <person name="Cannon C."/>
            <person name="Castanera R."/>
            <person name="Culley D."/>
            <person name="Daum C."/>
            <person name="Ezra D."/>
            <person name="Gonzalez J."/>
            <person name="Henrissat B."/>
            <person name="Kuo A."/>
            <person name="Liang C."/>
            <person name="Lipzen A."/>
            <person name="Lutzoni F."/>
            <person name="Magnuson J."/>
            <person name="Mondo S."/>
            <person name="Nolan M."/>
            <person name="Ohm R."/>
            <person name="Pangilinan J."/>
            <person name="Park H.-J."/>
            <person name="Ramirez L."/>
            <person name="Alfaro M."/>
            <person name="Sun H."/>
            <person name="Tritt A."/>
            <person name="Yoshinaga Y."/>
            <person name="Zwiers L.-H."/>
            <person name="Turgeon B."/>
            <person name="Goodwin S."/>
            <person name="Spatafora J."/>
            <person name="Crous P."/>
            <person name="Grigoriev I."/>
        </authorList>
    </citation>
    <scope>NUCLEOTIDE SEQUENCE</scope>
    <source>
        <strain evidence="2">CBS 122368</strain>
    </source>
</reference>
<dbReference type="AlphaFoldDB" id="A0A6A6IA53"/>
<feature type="compositionally biased region" description="Basic and acidic residues" evidence="1">
    <location>
        <begin position="75"/>
        <end position="84"/>
    </location>
</feature>
<dbReference type="RefSeq" id="XP_033682265.1">
    <property type="nucleotide sequence ID" value="XM_033833493.1"/>
</dbReference>
<proteinExistence type="predicted"/>
<dbReference type="Proteomes" id="UP000800094">
    <property type="component" value="Unassembled WGS sequence"/>
</dbReference>
<feature type="region of interest" description="Disordered" evidence="1">
    <location>
        <begin position="1"/>
        <end position="20"/>
    </location>
</feature>
<evidence type="ECO:0000313" key="2">
    <source>
        <dbReference type="EMBL" id="KAF2247261.1"/>
    </source>
</evidence>
<protein>
    <submittedName>
        <fullName evidence="2">Uncharacterized protein</fullName>
    </submittedName>
</protein>